<keyword evidence="4 7" id="KW-1133">Transmembrane helix</keyword>
<feature type="transmembrane region" description="Helical" evidence="7">
    <location>
        <begin position="406"/>
        <end position="426"/>
    </location>
</feature>
<feature type="transmembrane region" description="Helical" evidence="7">
    <location>
        <begin position="6"/>
        <end position="22"/>
    </location>
</feature>
<dbReference type="InterPro" id="IPR004477">
    <property type="entry name" value="ComEC_N"/>
</dbReference>
<feature type="transmembrane region" description="Helical" evidence="7">
    <location>
        <begin position="340"/>
        <end position="357"/>
    </location>
</feature>
<dbReference type="InterPro" id="IPR001279">
    <property type="entry name" value="Metallo-B-lactamas"/>
</dbReference>
<evidence type="ECO:0000256" key="2">
    <source>
        <dbReference type="ARBA" id="ARBA00022475"/>
    </source>
</evidence>
<dbReference type="STRING" id="571913.VV02_17745"/>
<evidence type="ECO:0000256" key="7">
    <source>
        <dbReference type="SAM" id="Phobius"/>
    </source>
</evidence>
<evidence type="ECO:0000256" key="6">
    <source>
        <dbReference type="SAM" id="MobiDB-lite"/>
    </source>
</evidence>
<dbReference type="PANTHER" id="PTHR30619">
    <property type="entry name" value="DNA INTERNALIZATION/COMPETENCE PROTEIN COMEC/REC2"/>
    <property type="match status" value="1"/>
</dbReference>
<dbReference type="Gene3D" id="3.60.15.10">
    <property type="entry name" value="Ribonuclease Z/Hydroxyacylglutathione hydrolase-like"/>
    <property type="match status" value="1"/>
</dbReference>
<dbReference type="PANTHER" id="PTHR30619:SF1">
    <property type="entry name" value="RECOMBINATION PROTEIN 2"/>
    <property type="match status" value="1"/>
</dbReference>
<feature type="transmembrane region" description="Helical" evidence="7">
    <location>
        <begin position="369"/>
        <end position="394"/>
    </location>
</feature>
<feature type="transmembrane region" description="Helical" evidence="7">
    <location>
        <begin position="471"/>
        <end position="490"/>
    </location>
</feature>
<dbReference type="CDD" id="cd07731">
    <property type="entry name" value="ComA-like_MBL-fold"/>
    <property type="match status" value="1"/>
</dbReference>
<dbReference type="RefSeq" id="WP_052593606.1">
    <property type="nucleotide sequence ID" value="NZ_CP011112.1"/>
</dbReference>
<dbReference type="GO" id="GO:0005886">
    <property type="term" value="C:plasma membrane"/>
    <property type="evidence" value="ECO:0007669"/>
    <property type="project" value="UniProtKB-SubCell"/>
</dbReference>
<dbReference type="InterPro" id="IPR052159">
    <property type="entry name" value="Competence_DNA_uptake"/>
</dbReference>
<keyword evidence="10" id="KW-1185">Reference proteome</keyword>
<feature type="transmembrane region" description="Helical" evidence="7">
    <location>
        <begin position="438"/>
        <end position="459"/>
    </location>
</feature>
<dbReference type="EMBL" id="CP011112">
    <property type="protein sequence ID" value="AKU17264.1"/>
    <property type="molecule type" value="Genomic_DNA"/>
</dbReference>
<evidence type="ECO:0000256" key="4">
    <source>
        <dbReference type="ARBA" id="ARBA00022989"/>
    </source>
</evidence>
<dbReference type="SMART" id="SM00849">
    <property type="entry name" value="Lactamase_B"/>
    <property type="match status" value="1"/>
</dbReference>
<organism evidence="9 10">
    <name type="scientific">Luteipulveratus mongoliensis</name>
    <dbReference type="NCBI Taxonomy" id="571913"/>
    <lineage>
        <taxon>Bacteria</taxon>
        <taxon>Bacillati</taxon>
        <taxon>Actinomycetota</taxon>
        <taxon>Actinomycetes</taxon>
        <taxon>Micrococcales</taxon>
        <taxon>Dermacoccaceae</taxon>
        <taxon>Luteipulveratus</taxon>
    </lineage>
</organism>
<feature type="transmembrane region" description="Helical" evidence="7">
    <location>
        <begin position="29"/>
        <end position="45"/>
    </location>
</feature>
<dbReference type="OrthoDB" id="7177610at2"/>
<evidence type="ECO:0000256" key="1">
    <source>
        <dbReference type="ARBA" id="ARBA00004651"/>
    </source>
</evidence>
<dbReference type="PATRIC" id="fig|571913.6.peg.3599"/>
<feature type="transmembrane region" description="Helical" evidence="7">
    <location>
        <begin position="497"/>
        <end position="518"/>
    </location>
</feature>
<dbReference type="InterPro" id="IPR036866">
    <property type="entry name" value="RibonucZ/Hydroxyglut_hydro"/>
</dbReference>
<gene>
    <name evidence="9" type="ORF">VV02_17745</name>
</gene>
<dbReference type="SUPFAM" id="SSF56281">
    <property type="entry name" value="Metallo-hydrolase/oxidoreductase"/>
    <property type="match status" value="1"/>
</dbReference>
<dbReference type="Pfam" id="PF03772">
    <property type="entry name" value="Competence"/>
    <property type="match status" value="1"/>
</dbReference>
<dbReference type="NCBIfam" id="TIGR00360">
    <property type="entry name" value="ComEC_N-term"/>
    <property type="match status" value="1"/>
</dbReference>
<feature type="transmembrane region" description="Helical" evidence="7">
    <location>
        <begin position="57"/>
        <end position="77"/>
    </location>
</feature>
<keyword evidence="5 7" id="KW-0472">Membrane</keyword>
<feature type="transmembrane region" description="Helical" evidence="7">
    <location>
        <begin position="244"/>
        <end position="266"/>
    </location>
</feature>
<dbReference type="InterPro" id="IPR035681">
    <property type="entry name" value="ComA-like_MBL"/>
</dbReference>
<accession>A0A0K1JKM0</accession>
<name>A0A0K1JKM0_9MICO</name>
<dbReference type="KEGG" id="lmoi:VV02_17745"/>
<evidence type="ECO:0000256" key="3">
    <source>
        <dbReference type="ARBA" id="ARBA00022692"/>
    </source>
</evidence>
<feature type="domain" description="Metallo-beta-lactamase" evidence="8">
    <location>
        <begin position="532"/>
        <end position="714"/>
    </location>
</feature>
<evidence type="ECO:0000256" key="5">
    <source>
        <dbReference type="ARBA" id="ARBA00023136"/>
    </source>
</evidence>
<feature type="region of interest" description="Disordered" evidence="6">
    <location>
        <begin position="601"/>
        <end position="627"/>
    </location>
</feature>
<dbReference type="Proteomes" id="UP000066480">
    <property type="component" value="Chromosome"/>
</dbReference>
<evidence type="ECO:0000313" key="9">
    <source>
        <dbReference type="EMBL" id="AKU17264.1"/>
    </source>
</evidence>
<proteinExistence type="predicted"/>
<comment type="subcellular location">
    <subcellularLocation>
        <location evidence="1">Cell membrane</location>
        <topology evidence="1">Multi-pass membrane protein</topology>
    </subcellularLocation>
</comment>
<protein>
    <recommendedName>
        <fullName evidence="8">Metallo-beta-lactamase domain-containing protein</fullName>
    </recommendedName>
</protein>
<sequence>MGLDFRLLVPAAVAWVVALVALRCRPVEGAVIAVVLLGLGVGAVWADRRRPSTAVRVVGLCCAAAALVSVAVAGHLATRQAGTVPRLATQRAVTQVEAVVVSDPHTVASRRPGPGTLVMVRLSVRSVIGRGQESTPRTPILLFGDEHWLDVTWHQRVRATVRLAPAEPGADVEAIAESRSPPTILSQPSILTRSVEHLRASLRRATDHLPADPRGLVPALVIGDKSRVPSALDDDMRATGMTHLTAVSGTNVTVVLMAVLWVCGWLRVPRRARLPVCLLGLALFVMLCRPEPSVVRASAMGVVGLLGTSMSRPRAATPALAGAVLVLLCVDPWLAASYGFALSVLATFGLVLFARPWGAWFARFLPSRLSWLGEAIAIPVAAQAMCAPVIVLLQGSVSVVGVPANLLAAPLVTPATLAGVAVVAIAPWAGPLAVVPAWLAGLPAWGIAQIAHVFAGVPLGTLPWPDGPPGAFLLAGLVLALLFLGPWLVAGALRRPAVAAGVAVLLLAAWTPLPGLGWPPQGWVYVACDVGQGDGGVLRTGEHSGVLVDAGPDPALIDSCLDRLAITTLDAVVLTHFHADHVAGLAGALDGRSTREILTTSVHDRPGESSSADEEPSQEPSVQRTAAAHGVPVRALIAGDELRWPGVIARVLWPAREIHAGSVQNNASVVLDVETADIRILLLGDAEREAQAQVRRALAREQVSRPVSVLKVAHHGSANQDPSLMKAISAPIALISVGADNDYGHPAPRTMTLLRDSGSTVYRTDRGGAIAVVVRGGRPLVARPG</sequence>
<dbReference type="AlphaFoldDB" id="A0A0K1JKM0"/>
<keyword evidence="2" id="KW-1003">Cell membrane</keyword>
<reference evidence="9 10" key="1">
    <citation type="submission" date="2015-03" db="EMBL/GenBank/DDBJ databases">
        <title>Luteipulveratus halotolerans sp. nov., a novel actinobacterium (Dermacoccaceae) from Sarawak, Malaysia.</title>
        <authorList>
            <person name="Juboi H."/>
            <person name="Basik A."/>
            <person name="Shamsul S.S."/>
            <person name="Arnold P."/>
            <person name="Schmitt E.K."/>
            <person name="Sanglier J.-J."/>
            <person name="Yeo T."/>
        </authorList>
    </citation>
    <scope>NUCLEOTIDE SEQUENCE [LARGE SCALE GENOMIC DNA]</scope>
    <source>
        <strain evidence="9 10">MN07-A0370</strain>
    </source>
</reference>
<dbReference type="Pfam" id="PF00753">
    <property type="entry name" value="Lactamase_B"/>
    <property type="match status" value="1"/>
</dbReference>
<evidence type="ECO:0000313" key="10">
    <source>
        <dbReference type="Proteomes" id="UP000066480"/>
    </source>
</evidence>
<keyword evidence="3 7" id="KW-0812">Transmembrane</keyword>
<evidence type="ECO:0000259" key="8">
    <source>
        <dbReference type="SMART" id="SM00849"/>
    </source>
</evidence>